<dbReference type="GO" id="GO:0016603">
    <property type="term" value="F:glutaminyl-peptide cyclotransferase activity"/>
    <property type="evidence" value="ECO:0007669"/>
    <property type="project" value="InterPro"/>
</dbReference>
<dbReference type="InterPro" id="IPR011044">
    <property type="entry name" value="Quino_amine_DH_bsu"/>
</dbReference>
<dbReference type="InterPro" id="IPR015943">
    <property type="entry name" value="WD40/YVTN_repeat-like_dom_sf"/>
</dbReference>
<evidence type="ECO:0000313" key="1">
    <source>
        <dbReference type="EMBL" id="WEK41004.1"/>
    </source>
</evidence>
<accession>A0AAJ5X107</accession>
<dbReference type="AlphaFoldDB" id="A0AAJ5X107"/>
<reference evidence="1" key="1">
    <citation type="submission" date="2023-03" db="EMBL/GenBank/DDBJ databases">
        <title>Andean soil-derived lignocellulolytic bacterial consortium as a source of novel taxa and putative plastic-active enzymes.</title>
        <authorList>
            <person name="Diaz-Garcia L."/>
            <person name="Chuvochina M."/>
            <person name="Feuerriegel G."/>
            <person name="Bunk B."/>
            <person name="Sproer C."/>
            <person name="Streit W.R."/>
            <person name="Rodriguez L.M."/>
            <person name="Overmann J."/>
            <person name="Jimenez D.J."/>
        </authorList>
    </citation>
    <scope>NUCLEOTIDE SEQUENCE</scope>
    <source>
        <strain evidence="1">MAG 833</strain>
    </source>
</reference>
<sequence>MVRASSRPAGLFAGLLLTAGGLFGPVLSGPASAEVPVQPYEVVRAYPHDRTAFTEGLFFHDGALYESTGLYPSFIRKVDLETGAVQRQRDLPTIYFGEGMTTLNGKLYSLTWRNHIGFIWKLDDFSPLGGFSYPGEGWALATDGRRLIMSDGTDQLRFLDPETLAETGRVSVTADGKPLEQINELEWIDGEVFANIWQDSRIARIDPETGVVKAFIDLTALVPKDAGLDPNDDVANGIAWDAAGKRLFVTGKRWPQLFEIRLR</sequence>
<organism evidence="1 2">
    <name type="scientific">Candidatus Brevundimonas colombiensis</name>
    <dbReference type="NCBI Taxonomy" id="3121376"/>
    <lineage>
        <taxon>Bacteria</taxon>
        <taxon>Pseudomonadati</taxon>
        <taxon>Pseudomonadota</taxon>
        <taxon>Alphaproteobacteria</taxon>
        <taxon>Caulobacterales</taxon>
        <taxon>Caulobacteraceae</taxon>
        <taxon>Brevundimonas</taxon>
    </lineage>
</organism>
<dbReference type="Gene3D" id="2.130.10.10">
    <property type="entry name" value="YVTN repeat-like/Quinoprotein amine dehydrogenase"/>
    <property type="match status" value="1"/>
</dbReference>
<proteinExistence type="predicted"/>
<dbReference type="InterPro" id="IPR007788">
    <property type="entry name" value="QCT"/>
</dbReference>
<dbReference type="PANTHER" id="PTHR31270">
    <property type="entry name" value="GLUTAMINYL-PEPTIDE CYCLOTRANSFERASE"/>
    <property type="match status" value="1"/>
</dbReference>
<dbReference type="Pfam" id="PF05096">
    <property type="entry name" value="Glu_cyclase_2"/>
    <property type="match status" value="1"/>
</dbReference>
<name>A0AAJ5X107_9CAUL</name>
<dbReference type="PANTHER" id="PTHR31270:SF1">
    <property type="entry name" value="GLUTAMINYL-PEPTIDE CYCLOTRANSFERASE"/>
    <property type="match status" value="1"/>
</dbReference>
<protein>
    <submittedName>
        <fullName evidence="1">Glutaminyl-peptide cyclotransferase</fullName>
    </submittedName>
</protein>
<evidence type="ECO:0000313" key="2">
    <source>
        <dbReference type="Proteomes" id="UP001213664"/>
    </source>
</evidence>
<gene>
    <name evidence="1" type="ORF">P0Y50_05185</name>
</gene>
<dbReference type="Proteomes" id="UP001213664">
    <property type="component" value="Chromosome"/>
</dbReference>
<dbReference type="SUPFAM" id="SSF50969">
    <property type="entry name" value="YVTN repeat-like/Quinoprotein amine dehydrogenase"/>
    <property type="match status" value="1"/>
</dbReference>
<dbReference type="EMBL" id="CP119326">
    <property type="protein sequence ID" value="WEK41004.1"/>
    <property type="molecule type" value="Genomic_DNA"/>
</dbReference>